<dbReference type="FunFam" id="3.40.50.1820:FF:000003">
    <property type="entry name" value="Dipeptidyl peptidase 4"/>
    <property type="match status" value="1"/>
</dbReference>
<dbReference type="OMA" id="MRTPQEN"/>
<dbReference type="InterPro" id="IPR002469">
    <property type="entry name" value="Peptidase_S9B_N"/>
</dbReference>
<accession>Q6BP08</accession>
<dbReference type="SUPFAM" id="SSF53474">
    <property type="entry name" value="alpha/beta-Hydrolases"/>
    <property type="match status" value="1"/>
</dbReference>
<evidence type="ECO:0000256" key="9">
    <source>
        <dbReference type="ARBA" id="ARBA00022968"/>
    </source>
</evidence>
<dbReference type="GeneID" id="2902251"/>
<evidence type="ECO:0000259" key="16">
    <source>
        <dbReference type="Pfam" id="PF00930"/>
    </source>
</evidence>
<dbReference type="GO" id="GO:0006508">
    <property type="term" value="P:proteolysis"/>
    <property type="evidence" value="ECO:0007669"/>
    <property type="project" value="UniProtKB-KW"/>
</dbReference>
<dbReference type="GO" id="GO:0004177">
    <property type="term" value="F:aminopeptidase activity"/>
    <property type="evidence" value="ECO:0007669"/>
    <property type="project" value="UniProtKB-KW"/>
</dbReference>
<proteinExistence type="inferred from homology"/>
<comment type="subcellular location">
    <subcellularLocation>
        <location evidence="1">Vacuole membrane</location>
        <topology evidence="1">Single-pass type II membrane protein</topology>
    </subcellularLocation>
</comment>
<dbReference type="GO" id="GO:0005886">
    <property type="term" value="C:plasma membrane"/>
    <property type="evidence" value="ECO:0007669"/>
    <property type="project" value="TreeGrafter"/>
</dbReference>
<keyword evidence="5" id="KW-0645">Protease</keyword>
<dbReference type="AlphaFoldDB" id="Q6BP08"/>
<dbReference type="HOGENOM" id="CLU_006105_0_1_1"/>
<dbReference type="GO" id="GO:0008239">
    <property type="term" value="F:dipeptidyl-peptidase activity"/>
    <property type="evidence" value="ECO:0007669"/>
    <property type="project" value="EnsemblFungi"/>
</dbReference>
<evidence type="ECO:0000256" key="7">
    <source>
        <dbReference type="ARBA" id="ARBA00022801"/>
    </source>
</evidence>
<keyword evidence="4" id="KW-0926">Vacuole</keyword>
<evidence type="ECO:0000256" key="4">
    <source>
        <dbReference type="ARBA" id="ARBA00022554"/>
    </source>
</evidence>
<evidence type="ECO:0000256" key="2">
    <source>
        <dbReference type="ARBA" id="ARBA00006150"/>
    </source>
</evidence>
<evidence type="ECO:0000256" key="6">
    <source>
        <dbReference type="ARBA" id="ARBA00022692"/>
    </source>
</evidence>
<organism evidence="17 18">
    <name type="scientific">Debaryomyces hansenii (strain ATCC 36239 / CBS 767 / BCRC 21394 / JCM 1990 / NBRC 0083 / IGC 2968)</name>
    <name type="common">Yeast</name>
    <name type="synonym">Torulaspora hansenii</name>
    <dbReference type="NCBI Taxonomy" id="284592"/>
    <lineage>
        <taxon>Eukaryota</taxon>
        <taxon>Fungi</taxon>
        <taxon>Dikarya</taxon>
        <taxon>Ascomycota</taxon>
        <taxon>Saccharomycotina</taxon>
        <taxon>Pichiomycetes</taxon>
        <taxon>Debaryomycetaceae</taxon>
        <taxon>Debaryomyces</taxon>
    </lineage>
</organism>
<dbReference type="InterPro" id="IPR002471">
    <property type="entry name" value="Pept_S9_AS"/>
</dbReference>
<dbReference type="PANTHER" id="PTHR11731:SF200">
    <property type="entry name" value="DIPEPTIDYL PEPTIDASE 10, ISOFORM B"/>
    <property type="match status" value="1"/>
</dbReference>
<keyword evidence="11 14" id="KW-0472">Membrane</keyword>
<dbReference type="Gene3D" id="2.140.10.30">
    <property type="entry name" value="Dipeptidylpeptidase IV, N-terminal domain"/>
    <property type="match status" value="1"/>
</dbReference>
<dbReference type="GO" id="GO:0000329">
    <property type="term" value="C:fungal-type vacuole membrane"/>
    <property type="evidence" value="ECO:0007669"/>
    <property type="project" value="EnsemblFungi"/>
</dbReference>
<dbReference type="MEROPS" id="S09.006"/>
<dbReference type="KEGG" id="dha:DEHA2E17490g"/>
<dbReference type="SUPFAM" id="SSF82171">
    <property type="entry name" value="DPP6 N-terminal domain-like"/>
    <property type="match status" value="1"/>
</dbReference>
<evidence type="ECO:0000313" key="18">
    <source>
        <dbReference type="Proteomes" id="UP000000599"/>
    </source>
</evidence>
<dbReference type="ESTHER" id="debha-q6bp08">
    <property type="family name" value="DPP4N_Peptidase_S9"/>
</dbReference>
<dbReference type="Pfam" id="PF00326">
    <property type="entry name" value="Peptidase_S9"/>
    <property type="match status" value="1"/>
</dbReference>
<evidence type="ECO:0000259" key="15">
    <source>
        <dbReference type="Pfam" id="PF00326"/>
    </source>
</evidence>
<evidence type="ECO:0000313" key="17">
    <source>
        <dbReference type="EMBL" id="CAG88320.2"/>
    </source>
</evidence>
<name>Q6BP08_DEBHA</name>
<feature type="region of interest" description="Disordered" evidence="13">
    <location>
        <begin position="1"/>
        <end position="21"/>
    </location>
</feature>
<evidence type="ECO:0000256" key="10">
    <source>
        <dbReference type="ARBA" id="ARBA00022989"/>
    </source>
</evidence>
<evidence type="ECO:0000256" key="8">
    <source>
        <dbReference type="ARBA" id="ARBA00022825"/>
    </source>
</evidence>
<evidence type="ECO:0000256" key="3">
    <source>
        <dbReference type="ARBA" id="ARBA00022438"/>
    </source>
</evidence>
<keyword evidence="8" id="KW-0720">Serine protease</keyword>
<keyword evidence="10 14" id="KW-1133">Transmembrane helix</keyword>
<evidence type="ECO:0000256" key="11">
    <source>
        <dbReference type="ARBA" id="ARBA00023136"/>
    </source>
</evidence>
<dbReference type="STRING" id="284592.Q6BP08"/>
<keyword evidence="18" id="KW-1185">Reference proteome</keyword>
<dbReference type="PROSITE" id="PS00708">
    <property type="entry name" value="PRO_ENDOPEP_SER"/>
    <property type="match status" value="1"/>
</dbReference>
<gene>
    <name evidence="17" type="ordered locus">DEHA2E17490g</name>
</gene>
<evidence type="ECO:0000256" key="14">
    <source>
        <dbReference type="SAM" id="Phobius"/>
    </source>
</evidence>
<feature type="domain" description="Dipeptidylpeptidase IV N-terminal" evidence="16">
    <location>
        <begin position="191"/>
        <end position="565"/>
    </location>
</feature>
<dbReference type="RefSeq" id="XP_460062.2">
    <property type="nucleotide sequence ID" value="XM_460062.1"/>
</dbReference>
<dbReference type="GO" id="GO:0004252">
    <property type="term" value="F:serine-type endopeptidase activity"/>
    <property type="evidence" value="ECO:0007669"/>
    <property type="project" value="InterPro"/>
</dbReference>
<evidence type="ECO:0000256" key="13">
    <source>
        <dbReference type="SAM" id="MobiDB-lite"/>
    </source>
</evidence>
<dbReference type="EMBL" id="CR382137">
    <property type="protein sequence ID" value="CAG88320.2"/>
    <property type="molecule type" value="Genomic_DNA"/>
</dbReference>
<feature type="transmembrane region" description="Helical" evidence="14">
    <location>
        <begin position="41"/>
        <end position="62"/>
    </location>
</feature>
<dbReference type="InterPro" id="IPR029058">
    <property type="entry name" value="AB_hydrolase_fold"/>
</dbReference>
<dbReference type="Gene3D" id="3.40.50.1820">
    <property type="entry name" value="alpha/beta hydrolase"/>
    <property type="match status" value="1"/>
</dbReference>
<dbReference type="Pfam" id="PF00930">
    <property type="entry name" value="DPPIV_N"/>
    <property type="match status" value="1"/>
</dbReference>
<evidence type="ECO:0000256" key="5">
    <source>
        <dbReference type="ARBA" id="ARBA00022670"/>
    </source>
</evidence>
<evidence type="ECO:0000256" key="12">
    <source>
        <dbReference type="ARBA" id="ARBA00023180"/>
    </source>
</evidence>
<keyword evidence="9" id="KW-0735">Signal-anchor</keyword>
<sequence>MIKSEYNHSKSVKSEKDEYDVEHHEEIPNKKGFMDNGYKNLFYGGVLLGILVWGTAFLILTISRFQQNQIATLRIESYLKKISPPLLNNGSDKQLNLNRPLSFDNGNKVLLNFSAVRDGLFKPHYKELQWIREPESINNDKGTYVLKEENEDDTRYLIKSIIDSGYQYTLYNDSSFQYNNIIYDIDSLTASPDLTKAILKTNTTQNWRHSSFAIYWTLDVASNNIKPIYNEEDKLSITSWSPTSSHVAFVYKQNIYIKYLQDGYIEQVTFDGSSDVLYGIPDWVYEEEVFSGDSVLWWSPKGDKLSFLKTNDTLVPTFSIPYYVQENYEDYPEYRKIKYPKAGYANPVVDLVVYELNSVAKRSTDNIKVMGFDLSEIEDRLITEVIWVSDNFLLVKISNRASDVLEIYLVTADTNKSKLVRKQNAKNSWFEITSNTLYVPKNQSLGRINDGYIDTVVIDGYNHLAYFSPPENPDGIVLTKGQWEVVDGVASFDYNTNEIYFISTFKSSIERHIHSVNLYDSIVNQQELPVIKNVTDISNEGWYSGSFSSGSRYLLLNYQGPKVPYQKLIDLHEHTDIKSIESNEELSNNLKNYVIPEVRYSVVSLGYDDISGEEIKANAVETLPLNFDPSYKYPVLFFVYGGPGSQLVTKNFAISFSSVVAAELDSIVVTVDGRGTGFNSYNEKMGSDFKFVVRDKLGHFEPLDQIAAAKLWSQKPYVDRSRIGIWGWSYGGFLTLKTLETDSEDHIFSYGAAVAPVTKWKLYDSIYTERYMRKPQDNPQGYQIASIHNVTNFANVDRFLIMHGSGDDNVHFQNSLKLIDDFNLESIENFDFMVFPDSDHSIRYHNGNIVVYDRLLEWLKKAFTGHFARI</sequence>
<dbReference type="OrthoDB" id="16520at2759"/>
<reference evidence="17 18" key="1">
    <citation type="journal article" date="2004" name="Nature">
        <title>Genome evolution in yeasts.</title>
        <authorList>
            <consortium name="Genolevures"/>
            <person name="Dujon B."/>
            <person name="Sherman D."/>
            <person name="Fischer G."/>
            <person name="Durrens P."/>
            <person name="Casaregola S."/>
            <person name="Lafontaine I."/>
            <person name="de Montigny J."/>
            <person name="Marck C."/>
            <person name="Neuveglise C."/>
            <person name="Talla E."/>
            <person name="Goffard N."/>
            <person name="Frangeul L."/>
            <person name="Aigle M."/>
            <person name="Anthouard V."/>
            <person name="Babour A."/>
            <person name="Barbe V."/>
            <person name="Barnay S."/>
            <person name="Blanchin S."/>
            <person name="Beckerich J.M."/>
            <person name="Beyne E."/>
            <person name="Bleykasten C."/>
            <person name="Boisrame A."/>
            <person name="Boyer J."/>
            <person name="Cattolico L."/>
            <person name="Confanioleri F."/>
            <person name="de Daruvar A."/>
            <person name="Despons L."/>
            <person name="Fabre E."/>
            <person name="Fairhead C."/>
            <person name="Ferry-Dumazet H."/>
            <person name="Groppi A."/>
            <person name="Hantraye F."/>
            <person name="Hennequin C."/>
            <person name="Jauniaux N."/>
            <person name="Joyet P."/>
            <person name="Kachouri R."/>
            <person name="Kerrest A."/>
            <person name="Koszul R."/>
            <person name="Lemaire M."/>
            <person name="Lesur I."/>
            <person name="Ma L."/>
            <person name="Muller H."/>
            <person name="Nicaud J.M."/>
            <person name="Nikolski M."/>
            <person name="Oztas S."/>
            <person name="Ozier-Kalogeropoulos O."/>
            <person name="Pellenz S."/>
            <person name="Potier S."/>
            <person name="Richard G.F."/>
            <person name="Straub M.L."/>
            <person name="Suleau A."/>
            <person name="Swennene D."/>
            <person name="Tekaia F."/>
            <person name="Wesolowski-Louvel M."/>
            <person name="Westhof E."/>
            <person name="Wirth B."/>
            <person name="Zeniou-Meyer M."/>
            <person name="Zivanovic I."/>
            <person name="Bolotin-Fukuhara M."/>
            <person name="Thierry A."/>
            <person name="Bouchier C."/>
            <person name="Caudron B."/>
            <person name="Scarpelli C."/>
            <person name="Gaillardin C."/>
            <person name="Weissenbach J."/>
            <person name="Wincker P."/>
            <person name="Souciet J.L."/>
        </authorList>
    </citation>
    <scope>NUCLEOTIDE SEQUENCE [LARGE SCALE GENOMIC DNA]</scope>
    <source>
        <strain evidence="18">ATCC 36239 / CBS 767 / BCRC 21394 / JCM 1990 / NBRC 0083 / IGC 2968</strain>
    </source>
</reference>
<dbReference type="eggNOG" id="KOG2100">
    <property type="taxonomic scope" value="Eukaryota"/>
</dbReference>
<dbReference type="PANTHER" id="PTHR11731">
    <property type="entry name" value="PROTEASE FAMILY S9B,C DIPEPTIDYL-PEPTIDASE IV-RELATED"/>
    <property type="match status" value="1"/>
</dbReference>
<keyword evidence="7" id="KW-0378">Hydrolase</keyword>
<comment type="similarity">
    <text evidence="2">Belongs to the peptidase S9B family.</text>
</comment>
<dbReference type="FunCoup" id="Q6BP08">
    <property type="interactions" value="325"/>
</dbReference>
<dbReference type="InParanoid" id="Q6BP08"/>
<feature type="domain" description="Peptidase S9 prolyl oligopeptidase catalytic" evidence="15">
    <location>
        <begin position="656"/>
        <end position="864"/>
    </location>
</feature>
<keyword evidence="12" id="KW-0325">Glycoprotein</keyword>
<dbReference type="InterPro" id="IPR050278">
    <property type="entry name" value="Serine_Prot_S9B/DPPIV"/>
</dbReference>
<dbReference type="Proteomes" id="UP000000599">
    <property type="component" value="Chromosome E"/>
</dbReference>
<protein>
    <submittedName>
        <fullName evidence="17">DEHA2E17490p</fullName>
    </submittedName>
</protein>
<dbReference type="InterPro" id="IPR001375">
    <property type="entry name" value="Peptidase_S9_cat"/>
</dbReference>
<evidence type="ECO:0000256" key="1">
    <source>
        <dbReference type="ARBA" id="ARBA00004576"/>
    </source>
</evidence>
<keyword evidence="3" id="KW-0031">Aminopeptidase</keyword>
<keyword evidence="6 14" id="KW-0812">Transmembrane</keyword>